<keyword evidence="5" id="KW-0675">Receptor</keyword>
<feature type="signal peptide" evidence="3">
    <location>
        <begin position="1"/>
        <end position="24"/>
    </location>
</feature>
<protein>
    <submittedName>
        <fullName evidence="5">Sortilin, neurotensin receptor 3</fullName>
    </submittedName>
</protein>
<keyword evidence="3" id="KW-0732">Signal</keyword>
<organism evidence="5 6">
    <name type="scientific">Algoriphagus halophilus</name>
    <dbReference type="NCBI Taxonomy" id="226505"/>
    <lineage>
        <taxon>Bacteria</taxon>
        <taxon>Pseudomonadati</taxon>
        <taxon>Bacteroidota</taxon>
        <taxon>Cytophagia</taxon>
        <taxon>Cytophagales</taxon>
        <taxon>Cyclobacteriaceae</taxon>
        <taxon>Algoriphagus</taxon>
    </lineage>
</organism>
<evidence type="ECO:0000256" key="1">
    <source>
        <dbReference type="ARBA" id="ARBA00022737"/>
    </source>
</evidence>
<keyword evidence="2" id="KW-0175">Coiled coil</keyword>
<dbReference type="PANTHER" id="PTHR43739">
    <property type="entry name" value="XYLOGLUCANASE (EUROFUNG)"/>
    <property type="match status" value="1"/>
</dbReference>
<dbReference type="RefSeq" id="WP_074225688.1">
    <property type="nucleotide sequence ID" value="NZ_FSRC01000002.1"/>
</dbReference>
<dbReference type="OrthoDB" id="9757809at2"/>
<dbReference type="CDD" id="cd15482">
    <property type="entry name" value="Sialidase_non-viral"/>
    <property type="match status" value="2"/>
</dbReference>
<dbReference type="STRING" id="226505.SAMN05444394_2895"/>
<evidence type="ECO:0000256" key="3">
    <source>
        <dbReference type="SAM" id="SignalP"/>
    </source>
</evidence>
<dbReference type="InterPro" id="IPR036278">
    <property type="entry name" value="Sialidase_sf"/>
</dbReference>
<gene>
    <name evidence="5" type="ORF">SAMN05444394_2895</name>
</gene>
<dbReference type="Proteomes" id="UP000185221">
    <property type="component" value="Unassembled WGS sequence"/>
</dbReference>
<evidence type="ECO:0000259" key="4">
    <source>
        <dbReference type="Pfam" id="PF15902"/>
    </source>
</evidence>
<dbReference type="EMBL" id="FSRC01000002">
    <property type="protein sequence ID" value="SIO01348.1"/>
    <property type="molecule type" value="Genomic_DNA"/>
</dbReference>
<dbReference type="AlphaFoldDB" id="A0A1N6G1F3"/>
<feature type="coiled-coil region" evidence="2">
    <location>
        <begin position="954"/>
        <end position="1007"/>
    </location>
</feature>
<keyword evidence="1" id="KW-0677">Repeat</keyword>
<dbReference type="InterPro" id="IPR031778">
    <property type="entry name" value="Sortilin_N"/>
</dbReference>
<dbReference type="Gene3D" id="2.130.10.10">
    <property type="entry name" value="YVTN repeat-like/Quinoprotein amine dehydrogenase"/>
    <property type="match status" value="4"/>
</dbReference>
<dbReference type="Pfam" id="PF15902">
    <property type="entry name" value="Sortilin-Vps10"/>
    <property type="match status" value="1"/>
</dbReference>
<sequence length="1097" mass="121919">MLQKTIAFSLLLLLLTGSAFFAVAQKKEDDKPAIYKTNWNSLSFRSIGPAFTSGRIADFAVNPDNPSEFYVGVAAGGVWKTTNKGLNFEPVFDSEGSYSIGVVEMDPNNHNVIWVGTGENNNQRSVAYGDGIYKSMDGGKSWEHKGLKASEHIGMIAIDPRNSDVVYVAATGPLWSAGGDRGLYKTTDGGDNWTKILDISEHTGIHEVHLDPRNPNVIYAVAHQRRRHVFTYISGGPESSVYKSTDGGENFRKIVKGLPSGDLGRIGLDISPANPDVIYAVVEAQEDKGGFYKSTDLGESWVRQSDYSSSGNYYQEVIADPVDVDLVYVMNTYAAVSEDGGKTFKEVGEKNKHIDNHALWIDPNNPNYLLNGNDGGVYESWDRGKTWRFFPNLPVTQFYKLGVSTDYPFYYVYGGTQDNFSFGGPSQTTETTGISNRDWFVTTLGDGFEPHVDPENPDIIYSQSQYGNLARFDRKTGQTKNIVPQPLEGDYSYNWNWDSPLLVSSHDHKRLYYASDRVHRSDDMGESWREVSGDLTRGIDRNKLEVMGKVWPMDAVAKNQSTTPFGSIVAIAESPIDENLLYAGTDDGLIHVSANGGESWTRYSSFPGVPDMTYVNEIIASAHDKNTVYAAFNNHKQGDFKPYILKSTDMGKSWTSIKANLPEKGSVYAIAEDPVAANLLFVGTEFGCYTSLDGGQYWQKLSKGLPTIAVRDINIQDREKDLVLGTFGRGFYILDDYSALRELSKELLEKEAHIFPVSEALQYEPYSPIAASKTISWLGPKGFQGETYYLGENPPFGAAFTYFLKEKYPTLESERKKSEDEKRKAGETVYYPSYEQLMAEKEEEKPFLIFTIKDVNGEVVNEIRRGATEGINRVFWDLKYPAIDQVNTSLADPMKDLPSGIMVLPGTYTVELAKSINGEITPLTEAVPFEVKTLDNQIVPIADPAAMLAFHQELMELSKSANGARNSYNQLREALKYYQAAARVVKSTSLDEKIDAMENVLDEIELTMFGDPIKRELEIDQAPSLSSRVNTAIYSGSTSLTDPTTTSKEVKRIAENYLNPVIASLKQLVEVDVPAINAELDANQAPWTPGRIIEIKN</sequence>
<reference evidence="6" key="1">
    <citation type="submission" date="2016-11" db="EMBL/GenBank/DDBJ databases">
        <authorList>
            <person name="Varghese N."/>
            <person name="Submissions S."/>
        </authorList>
    </citation>
    <scope>NUCLEOTIDE SEQUENCE [LARGE SCALE GENOMIC DNA]</scope>
    <source>
        <strain evidence="6">DSM 15292</strain>
    </source>
</reference>
<proteinExistence type="predicted"/>
<dbReference type="PANTHER" id="PTHR43739:SF5">
    <property type="entry name" value="EXO-ALPHA-SIALIDASE"/>
    <property type="match status" value="1"/>
</dbReference>
<dbReference type="SUPFAM" id="SSF50939">
    <property type="entry name" value="Sialidases"/>
    <property type="match status" value="1"/>
</dbReference>
<feature type="chain" id="PRO_5012387645" evidence="3">
    <location>
        <begin position="25"/>
        <end position="1097"/>
    </location>
</feature>
<evidence type="ECO:0000313" key="6">
    <source>
        <dbReference type="Proteomes" id="UP000185221"/>
    </source>
</evidence>
<feature type="domain" description="Sortilin N-terminal" evidence="4">
    <location>
        <begin position="132"/>
        <end position="254"/>
    </location>
</feature>
<dbReference type="InterPro" id="IPR052025">
    <property type="entry name" value="Xyloglucanase_GH74"/>
</dbReference>
<evidence type="ECO:0000313" key="5">
    <source>
        <dbReference type="EMBL" id="SIO01348.1"/>
    </source>
</evidence>
<evidence type="ECO:0000256" key="2">
    <source>
        <dbReference type="SAM" id="Coils"/>
    </source>
</evidence>
<dbReference type="SUPFAM" id="SSF110296">
    <property type="entry name" value="Oligoxyloglucan reducing end-specific cellobiohydrolase"/>
    <property type="match status" value="1"/>
</dbReference>
<dbReference type="InterPro" id="IPR015943">
    <property type="entry name" value="WD40/YVTN_repeat-like_dom_sf"/>
</dbReference>
<accession>A0A1N6G1F3</accession>
<name>A0A1N6G1F3_9BACT</name>
<keyword evidence="6" id="KW-1185">Reference proteome</keyword>
<dbReference type="GO" id="GO:0010411">
    <property type="term" value="P:xyloglucan metabolic process"/>
    <property type="evidence" value="ECO:0007669"/>
    <property type="project" value="TreeGrafter"/>
</dbReference>